<feature type="region of interest" description="Disordered" evidence="1">
    <location>
        <begin position="130"/>
        <end position="155"/>
    </location>
</feature>
<feature type="region of interest" description="Disordered" evidence="1">
    <location>
        <begin position="536"/>
        <end position="565"/>
    </location>
</feature>
<dbReference type="PANTHER" id="PTHR43735:SF2">
    <property type="entry name" value="FE-REGULATED PROTEIN 8"/>
    <property type="match status" value="1"/>
</dbReference>
<evidence type="ECO:0000259" key="2">
    <source>
        <dbReference type="Pfam" id="PF07992"/>
    </source>
</evidence>
<evidence type="ECO:0000313" key="3">
    <source>
        <dbReference type="EMBL" id="WFD03503.1"/>
    </source>
</evidence>
<dbReference type="Pfam" id="PF07992">
    <property type="entry name" value="Pyr_redox_2"/>
    <property type="match status" value="1"/>
</dbReference>
<dbReference type="GO" id="GO:0005737">
    <property type="term" value="C:cytoplasm"/>
    <property type="evidence" value="ECO:0007669"/>
    <property type="project" value="TreeGrafter"/>
</dbReference>
<gene>
    <name evidence="3" type="ORF">MOBT1_002194</name>
</gene>
<keyword evidence="4" id="KW-1185">Reference proteome</keyword>
<accession>A0AAF0DZI8</accession>
<dbReference type="PANTHER" id="PTHR43735">
    <property type="entry name" value="APOPTOSIS-INDUCING FACTOR 1"/>
    <property type="match status" value="1"/>
</dbReference>
<feature type="region of interest" description="Disordered" evidence="1">
    <location>
        <begin position="324"/>
        <end position="356"/>
    </location>
</feature>
<dbReference type="Proteomes" id="UP001214603">
    <property type="component" value="Chromosome 4"/>
</dbReference>
<organism evidence="3 4">
    <name type="scientific">Malassezia obtusa</name>
    <dbReference type="NCBI Taxonomy" id="76774"/>
    <lineage>
        <taxon>Eukaryota</taxon>
        <taxon>Fungi</taxon>
        <taxon>Dikarya</taxon>
        <taxon>Basidiomycota</taxon>
        <taxon>Ustilaginomycotina</taxon>
        <taxon>Malasseziomycetes</taxon>
        <taxon>Malasseziales</taxon>
        <taxon>Malasseziaceae</taxon>
        <taxon>Malassezia</taxon>
    </lineage>
</organism>
<dbReference type="AlphaFoldDB" id="A0AAF0DZI8"/>
<dbReference type="InterPro" id="IPR023753">
    <property type="entry name" value="FAD/NAD-binding_dom"/>
</dbReference>
<name>A0AAF0DZI8_9BASI</name>
<proteinExistence type="predicted"/>
<dbReference type="Gene3D" id="3.50.50.60">
    <property type="entry name" value="FAD/NAD(P)-binding domain"/>
    <property type="match status" value="3"/>
</dbReference>
<evidence type="ECO:0000256" key="1">
    <source>
        <dbReference type="SAM" id="MobiDB-lite"/>
    </source>
</evidence>
<dbReference type="EMBL" id="CP119937">
    <property type="protein sequence ID" value="WFD03503.1"/>
    <property type="molecule type" value="Genomic_DNA"/>
</dbReference>
<sequence>MHAAMVLAKKLPPSHRVILVERNTHFNHLYVFPRFTVYPGHEHKAFVPYTSIFSEAQPRRSAAPGAADAKRLFAAKNEKPTGNAPLDATGVEEAILEDREELQQHDATHAHRANRVLEVEDMVNDQLHLDDKPRDSAAAPEPHLNGTTAKDPFQDAEPHLIVCGQVLSMTDKHVTVQQHHDDEHKAKQKNRLWSIDTVNIPYSHLIYALGSHMPDPLRHDTYTKEKGVAWMRRAHDRIEKSNEIILVGGGALGVELATDIKTLYQDKKVTLIHSRQQLLPNFDKRIHEHALAQLKKLGVHVVLGHRLALAEGCPMGSNVQHFGNTQQTTDNVPAPSEKPKPTIIEPKVPEGEDAPPMRHRIRTTLGLELECDLLLLCTGQQPNSSVMAKFSPRSVDHKSRLVSVMRSLQVMISDDEDAAQQPFDAVPPCKDCDCFVDHKTGDIRHQHPHEYDDERQPHYFPNIYAIGDVADAFGALNAGYQAWFMGETAAANILRDITRRTDPEDPSTAVPEGQPMPLQEFTPGPDMIKLTVGGGKVVTQGAPQPDESLPGNPERPTITESEDTEDMYIEGVWKGMVLADPSDMHK</sequence>
<dbReference type="SUPFAM" id="SSF51905">
    <property type="entry name" value="FAD/NAD(P)-binding domain"/>
    <property type="match status" value="1"/>
</dbReference>
<dbReference type="GO" id="GO:0004174">
    <property type="term" value="F:electron-transferring-flavoprotein dehydrogenase activity"/>
    <property type="evidence" value="ECO:0007669"/>
    <property type="project" value="TreeGrafter"/>
</dbReference>
<feature type="region of interest" description="Disordered" evidence="1">
    <location>
        <begin position="501"/>
        <end position="521"/>
    </location>
</feature>
<reference evidence="3" key="1">
    <citation type="submission" date="2023-03" db="EMBL/GenBank/DDBJ databases">
        <title>Mating type loci evolution in Malassezia.</title>
        <authorList>
            <person name="Coelho M.A."/>
        </authorList>
    </citation>
    <scope>NUCLEOTIDE SEQUENCE</scope>
    <source>
        <strain evidence="3">CBS 7876</strain>
    </source>
</reference>
<protein>
    <recommendedName>
        <fullName evidence="2">FAD/NAD(P)-binding domain-containing protein</fullName>
    </recommendedName>
</protein>
<feature type="domain" description="FAD/NAD(P)-binding" evidence="2">
    <location>
        <begin position="182"/>
        <end position="386"/>
    </location>
</feature>
<dbReference type="GO" id="GO:0050660">
    <property type="term" value="F:flavin adenine dinucleotide binding"/>
    <property type="evidence" value="ECO:0007669"/>
    <property type="project" value="TreeGrafter"/>
</dbReference>
<dbReference type="InterPro" id="IPR036188">
    <property type="entry name" value="FAD/NAD-bd_sf"/>
</dbReference>
<evidence type="ECO:0000313" key="4">
    <source>
        <dbReference type="Proteomes" id="UP001214603"/>
    </source>
</evidence>